<evidence type="ECO:0000313" key="1">
    <source>
        <dbReference type="EMBL" id="OKH25069.1"/>
    </source>
</evidence>
<organism evidence="1 2">
    <name type="scientific">Chroogloeocystis siderophila 5.2 s.c.1</name>
    <dbReference type="NCBI Taxonomy" id="247279"/>
    <lineage>
        <taxon>Bacteria</taxon>
        <taxon>Bacillati</taxon>
        <taxon>Cyanobacteriota</taxon>
        <taxon>Cyanophyceae</taxon>
        <taxon>Oscillatoriophycideae</taxon>
        <taxon>Chroococcales</taxon>
        <taxon>Chroococcaceae</taxon>
        <taxon>Chroogloeocystis</taxon>
    </lineage>
</organism>
<name>A0A1U7HNC5_9CHRO</name>
<dbReference type="EMBL" id="MRCC01000011">
    <property type="protein sequence ID" value="OKH25069.1"/>
    <property type="molecule type" value="Genomic_DNA"/>
</dbReference>
<sequence>MFGCIALLNISPIYSQQPVQRRIERVEGYLATPEPLEFNKSLVQQLRIPAGFLINVFTKDLGNPRNIAIAPDGTVYVTRREEQDVIALRDRNRDGRADEMRMIASNLPFVNGITIYQNRLYYVTDTSLYASDLGRNGAVGKPQVLIMV</sequence>
<evidence type="ECO:0008006" key="3">
    <source>
        <dbReference type="Google" id="ProtNLM"/>
    </source>
</evidence>
<dbReference type="SUPFAM" id="SSF50952">
    <property type="entry name" value="Soluble quinoprotein glucose dehydrogenase"/>
    <property type="match status" value="1"/>
</dbReference>
<keyword evidence="2" id="KW-1185">Reference proteome</keyword>
<evidence type="ECO:0000313" key="2">
    <source>
        <dbReference type="Proteomes" id="UP000185984"/>
    </source>
</evidence>
<dbReference type="Gene3D" id="2.120.10.30">
    <property type="entry name" value="TolB, C-terminal domain"/>
    <property type="match status" value="1"/>
</dbReference>
<comment type="caution">
    <text evidence="1">The sequence shown here is derived from an EMBL/GenBank/DDBJ whole genome shotgun (WGS) entry which is preliminary data.</text>
</comment>
<gene>
    <name evidence="1" type="ORF">NIES1031_14575</name>
</gene>
<reference evidence="1 2" key="1">
    <citation type="submission" date="2016-11" db="EMBL/GenBank/DDBJ databases">
        <title>Draft Genome Sequences of Nine Cyanobacterial Strains from Diverse Habitats.</title>
        <authorList>
            <person name="Zhu T."/>
            <person name="Hou S."/>
            <person name="Lu X."/>
            <person name="Hess W.R."/>
        </authorList>
    </citation>
    <scope>NUCLEOTIDE SEQUENCE [LARGE SCALE GENOMIC DNA]</scope>
    <source>
        <strain evidence="1 2">5.2 s.c.1</strain>
    </source>
</reference>
<dbReference type="InterPro" id="IPR011042">
    <property type="entry name" value="6-blade_b-propeller_TolB-like"/>
</dbReference>
<accession>A0A1U7HNC5</accession>
<dbReference type="AlphaFoldDB" id="A0A1U7HNC5"/>
<protein>
    <recommendedName>
        <fullName evidence="3">Glucose/Sorbosone dehydrogenase domain-containing protein</fullName>
    </recommendedName>
</protein>
<dbReference type="Proteomes" id="UP000185984">
    <property type="component" value="Unassembled WGS sequence"/>
</dbReference>
<proteinExistence type="predicted"/>
<dbReference type="InterPro" id="IPR011041">
    <property type="entry name" value="Quinoprot_gluc/sorb_DH_b-prop"/>
</dbReference>
<dbReference type="STRING" id="247279.NIES1031_14575"/>